<dbReference type="NCBIfam" id="TIGR02937">
    <property type="entry name" value="sigma70-ECF"/>
    <property type="match status" value="1"/>
</dbReference>
<dbReference type="Gene3D" id="1.10.10.10">
    <property type="entry name" value="Winged helix-like DNA-binding domain superfamily/Winged helix DNA-binding domain"/>
    <property type="match status" value="1"/>
</dbReference>
<evidence type="ECO:0000256" key="4">
    <source>
        <dbReference type="ARBA" id="ARBA00023163"/>
    </source>
</evidence>
<evidence type="ECO:0000256" key="3">
    <source>
        <dbReference type="ARBA" id="ARBA00023082"/>
    </source>
</evidence>
<feature type="domain" description="RNA polymerase sigma-70 ECF-like HTH" evidence="5">
    <location>
        <begin position="4"/>
        <end position="186"/>
    </location>
</feature>
<dbReference type="PANTHER" id="PTHR43133:SF39">
    <property type="entry name" value="SIMILAR TO RNA POLYMERASE SIGMA-E FACTOR"/>
    <property type="match status" value="1"/>
</dbReference>
<dbReference type="SUPFAM" id="SSF88946">
    <property type="entry name" value="Sigma2 domain of RNA polymerase sigma factors"/>
    <property type="match status" value="1"/>
</dbReference>
<protein>
    <submittedName>
        <fullName evidence="6">Sigma-70 family RNA polymerase sigma factor</fullName>
    </submittedName>
</protein>
<dbReference type="InterPro" id="IPR013324">
    <property type="entry name" value="RNA_pol_sigma_r3/r4-like"/>
</dbReference>
<dbReference type="EMBL" id="JACYTR010000061">
    <property type="protein sequence ID" value="MBD8527703.1"/>
    <property type="molecule type" value="Genomic_DNA"/>
</dbReference>
<keyword evidence="4" id="KW-0804">Transcription</keyword>
<dbReference type="Gene3D" id="1.10.1740.10">
    <property type="match status" value="1"/>
</dbReference>
<dbReference type="InterPro" id="IPR014284">
    <property type="entry name" value="RNA_pol_sigma-70_dom"/>
</dbReference>
<dbReference type="GO" id="GO:0006352">
    <property type="term" value="P:DNA-templated transcription initiation"/>
    <property type="evidence" value="ECO:0007669"/>
    <property type="project" value="InterPro"/>
</dbReference>
<evidence type="ECO:0000313" key="7">
    <source>
        <dbReference type="Proteomes" id="UP000613768"/>
    </source>
</evidence>
<reference evidence="6 7" key="1">
    <citation type="submission" date="2020-09" db="EMBL/GenBank/DDBJ databases">
        <title>Pseudoxanthomonas sp. CAU 1598 isolated from sand of Yaerae Beach.</title>
        <authorList>
            <person name="Kim W."/>
        </authorList>
    </citation>
    <scope>NUCLEOTIDE SEQUENCE [LARGE SCALE GENOMIC DNA]</scope>
    <source>
        <strain evidence="6 7">CAU 1598</strain>
    </source>
</reference>
<evidence type="ECO:0000259" key="5">
    <source>
        <dbReference type="Pfam" id="PF07638"/>
    </source>
</evidence>
<evidence type="ECO:0000256" key="1">
    <source>
        <dbReference type="ARBA" id="ARBA00010641"/>
    </source>
</evidence>
<dbReference type="InterPro" id="IPR039425">
    <property type="entry name" value="RNA_pol_sigma-70-like"/>
</dbReference>
<dbReference type="Proteomes" id="UP000613768">
    <property type="component" value="Unassembled WGS sequence"/>
</dbReference>
<dbReference type="InterPro" id="IPR053812">
    <property type="entry name" value="HTH_Sigma70_ECF-like"/>
</dbReference>
<dbReference type="RefSeq" id="WP_192031125.1">
    <property type="nucleotide sequence ID" value="NZ_JACYTR010000061.1"/>
</dbReference>
<keyword evidence="2" id="KW-0805">Transcription regulation</keyword>
<evidence type="ECO:0000256" key="2">
    <source>
        <dbReference type="ARBA" id="ARBA00023015"/>
    </source>
</evidence>
<sequence>MKEGEITQLLESWKQGDRSCEGQLANLIYPVLLDIARAQARRHRGSLTLSATEVAHEAFERIYEQRAVDWQNRAHFYAIAATVIRRVVVDYLRQRGAEKRGGDVDLVPLDSLQESEQPSAAHRIDWLDLDRLLIALGQEDPAAMKVVEMRVFAGLSVEEIATATQSSVATVGRQWRFARAWLGSRLQGDLGVHD</sequence>
<evidence type="ECO:0000313" key="6">
    <source>
        <dbReference type="EMBL" id="MBD8527703.1"/>
    </source>
</evidence>
<dbReference type="PANTHER" id="PTHR43133">
    <property type="entry name" value="RNA POLYMERASE ECF-TYPE SIGMA FACTO"/>
    <property type="match status" value="1"/>
</dbReference>
<proteinExistence type="inferred from homology"/>
<dbReference type="InterPro" id="IPR036388">
    <property type="entry name" value="WH-like_DNA-bd_sf"/>
</dbReference>
<dbReference type="InterPro" id="IPR013325">
    <property type="entry name" value="RNA_pol_sigma_r2"/>
</dbReference>
<comment type="caution">
    <text evidence="6">The sequence shown here is derived from an EMBL/GenBank/DDBJ whole genome shotgun (WGS) entry which is preliminary data.</text>
</comment>
<dbReference type="GO" id="GO:0016987">
    <property type="term" value="F:sigma factor activity"/>
    <property type="evidence" value="ECO:0007669"/>
    <property type="project" value="UniProtKB-KW"/>
</dbReference>
<keyword evidence="7" id="KW-1185">Reference proteome</keyword>
<keyword evidence="3" id="KW-0731">Sigma factor</keyword>
<dbReference type="SUPFAM" id="SSF88659">
    <property type="entry name" value="Sigma3 and sigma4 domains of RNA polymerase sigma factors"/>
    <property type="match status" value="1"/>
</dbReference>
<gene>
    <name evidence="6" type="ORF">IFO71_18305</name>
</gene>
<dbReference type="InterPro" id="IPR011517">
    <property type="entry name" value="RNA_pol_sigma70_ECF-like"/>
</dbReference>
<dbReference type="NCBIfam" id="TIGR02999">
    <property type="entry name" value="Sig-70_X6"/>
    <property type="match status" value="1"/>
</dbReference>
<name>A0AAW3ZNG4_9GAMM</name>
<comment type="similarity">
    <text evidence="1">Belongs to the sigma-70 factor family. ECF subfamily.</text>
</comment>
<dbReference type="Pfam" id="PF07638">
    <property type="entry name" value="Sigma70_ECF"/>
    <property type="match status" value="1"/>
</dbReference>
<organism evidence="6 7">
    <name type="scientific">Pseudomarimonas arenosa</name>
    <dbReference type="NCBI Taxonomy" id="2774145"/>
    <lineage>
        <taxon>Bacteria</taxon>
        <taxon>Pseudomonadati</taxon>
        <taxon>Pseudomonadota</taxon>
        <taxon>Gammaproteobacteria</taxon>
        <taxon>Lysobacterales</taxon>
        <taxon>Lysobacteraceae</taxon>
        <taxon>Pseudomarimonas</taxon>
    </lineage>
</organism>
<accession>A0AAW3ZNG4</accession>
<dbReference type="AlphaFoldDB" id="A0AAW3ZNG4"/>